<dbReference type="Gramene" id="OPUNC02G16400.1">
    <property type="protein sequence ID" value="OPUNC02G16400.1"/>
    <property type="gene ID" value="OPUNC02G16400"/>
</dbReference>
<dbReference type="HOGENOM" id="CLU_1828450_0_0_1"/>
<protein>
    <recommendedName>
        <fullName evidence="1">UBX domain-containing protein</fullName>
    </recommendedName>
</protein>
<dbReference type="EnsemblPlants" id="OPUNC02G16400.1">
    <property type="protein sequence ID" value="OPUNC02G16400.1"/>
    <property type="gene ID" value="OPUNC02G16400"/>
</dbReference>
<dbReference type="PROSITE" id="PS50033">
    <property type="entry name" value="UBX"/>
    <property type="match status" value="1"/>
</dbReference>
<evidence type="ECO:0000313" key="3">
    <source>
        <dbReference type="Proteomes" id="UP000026962"/>
    </source>
</evidence>
<evidence type="ECO:0000313" key="2">
    <source>
        <dbReference type="EnsemblPlants" id="OPUNC02G16400.1"/>
    </source>
</evidence>
<evidence type="ECO:0000259" key="1">
    <source>
        <dbReference type="PROSITE" id="PS50033"/>
    </source>
</evidence>
<dbReference type="AlphaFoldDB" id="A0A0E0K0E2"/>
<sequence length="141" mass="14807">MPTRVQDCQFSAPAVELSEPSTAAAAAAATMEMEQLTARFNDAVALLGNQQVDAAAAGMEMAPPGRADLEELIARLVDVTVCDGPAQGEAACAVRVRLPDGHVFDEVFGAARPVAALFRYCGSAVAARRRGSWRALSTKRC</sequence>
<accession>A0A0E0K0E2</accession>
<dbReference type="OMA" id="DCQFSAP"/>
<feature type="domain" description="UBX" evidence="1">
    <location>
        <begin position="87"/>
        <end position="120"/>
    </location>
</feature>
<keyword evidence="3" id="KW-1185">Reference proteome</keyword>
<reference evidence="2" key="2">
    <citation type="submission" date="2018-05" db="EMBL/GenBank/DDBJ databases">
        <title>OpunRS2 (Oryza punctata Reference Sequence Version 2).</title>
        <authorList>
            <person name="Zhang J."/>
            <person name="Kudrna D."/>
            <person name="Lee S."/>
            <person name="Talag J."/>
            <person name="Welchert J."/>
            <person name="Wing R.A."/>
        </authorList>
    </citation>
    <scope>NUCLEOTIDE SEQUENCE [LARGE SCALE GENOMIC DNA]</scope>
</reference>
<reference evidence="2" key="1">
    <citation type="submission" date="2015-04" db="UniProtKB">
        <authorList>
            <consortium name="EnsemblPlants"/>
        </authorList>
    </citation>
    <scope>IDENTIFICATION</scope>
</reference>
<dbReference type="Proteomes" id="UP000026962">
    <property type="component" value="Chromosome 2"/>
</dbReference>
<dbReference type="eggNOG" id="ENOG502R4I7">
    <property type="taxonomic scope" value="Eukaryota"/>
</dbReference>
<organism evidence="2">
    <name type="scientific">Oryza punctata</name>
    <name type="common">Red rice</name>
    <dbReference type="NCBI Taxonomy" id="4537"/>
    <lineage>
        <taxon>Eukaryota</taxon>
        <taxon>Viridiplantae</taxon>
        <taxon>Streptophyta</taxon>
        <taxon>Embryophyta</taxon>
        <taxon>Tracheophyta</taxon>
        <taxon>Spermatophyta</taxon>
        <taxon>Magnoliopsida</taxon>
        <taxon>Liliopsida</taxon>
        <taxon>Poales</taxon>
        <taxon>Poaceae</taxon>
        <taxon>BOP clade</taxon>
        <taxon>Oryzoideae</taxon>
        <taxon>Oryzeae</taxon>
        <taxon>Oryzinae</taxon>
        <taxon>Oryza</taxon>
    </lineage>
</organism>
<proteinExistence type="predicted"/>
<name>A0A0E0K0E2_ORYPU</name>
<dbReference type="InterPro" id="IPR001012">
    <property type="entry name" value="UBX_dom"/>
</dbReference>
<dbReference type="STRING" id="4537.A0A0E0K0E2"/>